<feature type="compositionally biased region" description="Basic and acidic residues" evidence="1">
    <location>
        <begin position="218"/>
        <end position="230"/>
    </location>
</feature>
<proteinExistence type="predicted"/>
<comment type="caution">
    <text evidence="2">The sequence shown here is derived from an EMBL/GenBank/DDBJ whole genome shotgun (WGS) entry which is preliminary data.</text>
</comment>
<dbReference type="OrthoDB" id="10335778at2759"/>
<feature type="compositionally biased region" description="Polar residues" evidence="1">
    <location>
        <begin position="269"/>
        <end position="278"/>
    </location>
</feature>
<gene>
    <name evidence="2" type="ORF">PGLA1383_LOCUS21107</name>
</gene>
<dbReference type="EMBL" id="CAJNNV010014767">
    <property type="protein sequence ID" value="CAE8602875.1"/>
    <property type="molecule type" value="Genomic_DNA"/>
</dbReference>
<reference evidence="2" key="1">
    <citation type="submission" date="2021-02" db="EMBL/GenBank/DDBJ databases">
        <authorList>
            <person name="Dougan E. K."/>
            <person name="Rhodes N."/>
            <person name="Thang M."/>
            <person name="Chan C."/>
        </authorList>
    </citation>
    <scope>NUCLEOTIDE SEQUENCE</scope>
</reference>
<dbReference type="OMA" id="RWQPSRE"/>
<keyword evidence="3" id="KW-1185">Reference proteome</keyword>
<evidence type="ECO:0000313" key="3">
    <source>
        <dbReference type="Proteomes" id="UP000654075"/>
    </source>
</evidence>
<accession>A0A813EXB3</accession>
<feature type="non-terminal residue" evidence="2">
    <location>
        <position position="339"/>
    </location>
</feature>
<protein>
    <submittedName>
        <fullName evidence="2">Uncharacterized protein</fullName>
    </submittedName>
</protein>
<organism evidence="2 3">
    <name type="scientific">Polarella glacialis</name>
    <name type="common">Dinoflagellate</name>
    <dbReference type="NCBI Taxonomy" id="89957"/>
    <lineage>
        <taxon>Eukaryota</taxon>
        <taxon>Sar</taxon>
        <taxon>Alveolata</taxon>
        <taxon>Dinophyceae</taxon>
        <taxon>Suessiales</taxon>
        <taxon>Suessiaceae</taxon>
        <taxon>Polarella</taxon>
    </lineage>
</organism>
<dbReference type="AlphaFoldDB" id="A0A813EXB3"/>
<dbReference type="Proteomes" id="UP000654075">
    <property type="component" value="Unassembled WGS sequence"/>
</dbReference>
<feature type="compositionally biased region" description="Polar residues" evidence="1">
    <location>
        <begin position="203"/>
        <end position="213"/>
    </location>
</feature>
<sequence>LSVAMGRFQSSRSTRGTVVDRFCRIEENMLANLAEMRAHRLGIDEVVQRRKASAARAMSELRQKPENIRLVALPPGINDAAAAVPGQSKSMKERIAAMEDNAEGNQEVMGGHRKVLDGIMAIREEGKAMKAAAEIIASGGSAGLSRAAEQQDEPEVAEQPIDRVRLVERETRWMSAAMSKAAVSKAKILEAQRARAAMAPTAWSSSARPQSASAGGRLDSKATRPFDRTSRPQSAALGGHNAGADGTFRPLSAASAGRSRPLSAVSRGSRPSSANSLTARCRSIQENVDRNHQTLQSNREGIEMVVKLRQERVQKKMEELLESLELPIRGLRARTPEGE</sequence>
<evidence type="ECO:0000256" key="1">
    <source>
        <dbReference type="SAM" id="MobiDB-lite"/>
    </source>
</evidence>
<evidence type="ECO:0000313" key="2">
    <source>
        <dbReference type="EMBL" id="CAE8602875.1"/>
    </source>
</evidence>
<feature type="region of interest" description="Disordered" evidence="1">
    <location>
        <begin position="199"/>
        <end position="285"/>
    </location>
</feature>
<feature type="non-terminal residue" evidence="2">
    <location>
        <position position="1"/>
    </location>
</feature>
<name>A0A813EXB3_POLGL</name>